<accession>A0A8D2L023</accession>
<feature type="region of interest" description="Disordered" evidence="1">
    <location>
        <begin position="486"/>
        <end position="514"/>
    </location>
</feature>
<feature type="compositionally biased region" description="Acidic residues" evidence="1">
    <location>
        <begin position="179"/>
        <end position="201"/>
    </location>
</feature>
<dbReference type="Proteomes" id="UP000694545">
    <property type="component" value="Unplaced"/>
</dbReference>
<organism evidence="2 3">
    <name type="scientific">Varanus komodoensis</name>
    <name type="common">Komodo dragon</name>
    <dbReference type="NCBI Taxonomy" id="61221"/>
    <lineage>
        <taxon>Eukaryota</taxon>
        <taxon>Metazoa</taxon>
        <taxon>Chordata</taxon>
        <taxon>Craniata</taxon>
        <taxon>Vertebrata</taxon>
        <taxon>Euteleostomi</taxon>
        <taxon>Lepidosauria</taxon>
        <taxon>Squamata</taxon>
        <taxon>Bifurcata</taxon>
        <taxon>Unidentata</taxon>
        <taxon>Episquamata</taxon>
        <taxon>Toxicofera</taxon>
        <taxon>Anguimorpha</taxon>
        <taxon>Paleoanguimorpha</taxon>
        <taxon>Varanoidea</taxon>
        <taxon>Varanidae</taxon>
        <taxon>Varanus</taxon>
    </lineage>
</organism>
<dbReference type="RefSeq" id="XP_044283383.1">
    <property type="nucleotide sequence ID" value="XM_044427448.1"/>
</dbReference>
<reference evidence="2" key="2">
    <citation type="submission" date="2025-09" db="UniProtKB">
        <authorList>
            <consortium name="Ensembl"/>
        </authorList>
    </citation>
    <scope>IDENTIFICATION</scope>
</reference>
<protein>
    <submittedName>
        <fullName evidence="2">LAS1 like ribosome biogenesis factor</fullName>
    </submittedName>
</protein>
<evidence type="ECO:0000313" key="2">
    <source>
        <dbReference type="Ensembl" id="ENSVKKP00000014712.1"/>
    </source>
</evidence>
<dbReference type="AlphaFoldDB" id="A0A8D2L023"/>
<proteinExistence type="predicted"/>
<dbReference type="Ensembl" id="ENSVKKT00000015069.1">
    <property type="protein sequence ID" value="ENSVKKP00000014712.1"/>
    <property type="gene ID" value="ENSVKKG00000010112.1"/>
</dbReference>
<dbReference type="OMA" id="QCNKQVS"/>
<dbReference type="GO" id="GO:0090730">
    <property type="term" value="C:Las1 complex"/>
    <property type="evidence" value="ECO:0007669"/>
    <property type="project" value="InterPro"/>
</dbReference>
<feature type="region of interest" description="Disordered" evidence="1">
    <location>
        <begin position="1"/>
        <end position="24"/>
    </location>
</feature>
<dbReference type="GO" id="GO:0000460">
    <property type="term" value="P:maturation of 5.8S rRNA"/>
    <property type="evidence" value="ECO:0007669"/>
    <property type="project" value="TreeGrafter"/>
</dbReference>
<dbReference type="PANTHER" id="PTHR15002:SF0">
    <property type="entry name" value="RIBOSOMAL BIOGENESIS PROTEIN LAS1L"/>
    <property type="match status" value="1"/>
</dbReference>
<evidence type="ECO:0000256" key="1">
    <source>
        <dbReference type="SAM" id="MobiDB-lite"/>
    </source>
</evidence>
<reference evidence="2" key="1">
    <citation type="submission" date="2025-08" db="UniProtKB">
        <authorList>
            <consortium name="Ensembl"/>
        </authorList>
    </citation>
    <scope>IDENTIFICATION</scope>
</reference>
<evidence type="ECO:0000313" key="3">
    <source>
        <dbReference type="Proteomes" id="UP000694545"/>
    </source>
</evidence>
<feature type="region of interest" description="Disordered" evidence="1">
    <location>
        <begin position="178"/>
        <end position="213"/>
    </location>
</feature>
<dbReference type="GeneID" id="123022052"/>
<feature type="compositionally biased region" description="Acidic residues" evidence="1">
    <location>
        <begin position="491"/>
        <end position="508"/>
    </location>
</feature>
<dbReference type="PANTHER" id="PTHR15002">
    <property type="entry name" value="RIBOSOMAL BIOGENESIS PROTEIN LAS1L"/>
    <property type="match status" value="1"/>
</dbReference>
<dbReference type="InterPro" id="IPR007174">
    <property type="entry name" value="Las1"/>
</dbReference>
<dbReference type="GO" id="GO:0000470">
    <property type="term" value="P:maturation of LSU-rRNA"/>
    <property type="evidence" value="ECO:0007669"/>
    <property type="project" value="TreeGrafter"/>
</dbReference>
<dbReference type="Pfam" id="PF04031">
    <property type="entry name" value="Las1"/>
    <property type="match status" value="1"/>
</dbReference>
<sequence>MAAGPGSTRLGQKQAVGKPRKKRPQSVVAWQNKAEWDQVMVGLYCGDCQLQRGALDRVSAWKSRYGNRMPLAVECTADLVRCKILDAAGDLKSHELVLTYGLALVRFVNLITERKQKRIITSLRWLAKELDIPVWIVDLRHELTHGKLPHLVACQKGCNVVLEWLKRSYWSRQFCSDQVEGDDEDDEESSATDTDMDPSQEELEKLQSPGCQKHREFHDKVRDVLISYKKQQFEVLQKSKNIGQACEAWCGSSSEAEWVVAQMKDLFQENREVVAIVLLDDGFLIPTTEDLQSLNINSQETKEWDFQIPRTFLRFWQPLLRGLHSKDFTQTLLERMFNELKKHAPGPELRSQYLINWIAKILKMNMQAKKKMKHRNRNTSSSELFLRRVSLQWPKLLEDCLEAPCWASPHLLHLILTSMEPPLPPESQEKLLYLTSIYTQEDGSLPSPGSAADLRKQPVYTVESLQWKVKHSSAARGLAKRAGKRPVLLDGLEEEGTAGQEEEEEEMETQPAPLQEPLLPESAMALAERRMALQGSAWQVSSDGVKWKAFPLGRLPGQTDDPDGLLVENYSMMSAVDQLVDQDGRSDPSGTSSEWGGSLADGLLWTQSDLHKLKSGIQLF</sequence>
<gene>
    <name evidence="2" type="primary">LAS1L</name>
</gene>
<name>A0A8D2L023_VARKO</name>
<keyword evidence="3" id="KW-1185">Reference proteome</keyword>
<dbReference type="GO" id="GO:0030687">
    <property type="term" value="C:preribosome, large subunit precursor"/>
    <property type="evidence" value="ECO:0007669"/>
    <property type="project" value="TreeGrafter"/>
</dbReference>
<dbReference type="CTD" id="81887"/>
<dbReference type="GO" id="GO:0004519">
    <property type="term" value="F:endonuclease activity"/>
    <property type="evidence" value="ECO:0007669"/>
    <property type="project" value="InterPro"/>
</dbReference>